<dbReference type="WBParaSite" id="jg9731">
    <property type="protein sequence ID" value="jg9731"/>
    <property type="gene ID" value="jg9731"/>
</dbReference>
<evidence type="ECO:0000256" key="4">
    <source>
        <dbReference type="ARBA" id="ARBA00022989"/>
    </source>
</evidence>
<dbReference type="PANTHER" id="PTHR12385:SF12">
    <property type="entry name" value="CHOLINE TRANSPORTER-LIKE PROTEIN"/>
    <property type="match status" value="1"/>
</dbReference>
<feature type="transmembrane region" description="Helical" evidence="6">
    <location>
        <begin position="92"/>
        <end position="117"/>
    </location>
</feature>
<dbReference type="Pfam" id="PF04515">
    <property type="entry name" value="Choline_transpo"/>
    <property type="match status" value="1"/>
</dbReference>
<feature type="transmembrane region" description="Helical" evidence="6">
    <location>
        <begin position="138"/>
        <end position="162"/>
    </location>
</feature>
<organism evidence="7 8">
    <name type="scientific">Ditylenchus dipsaci</name>
    <dbReference type="NCBI Taxonomy" id="166011"/>
    <lineage>
        <taxon>Eukaryota</taxon>
        <taxon>Metazoa</taxon>
        <taxon>Ecdysozoa</taxon>
        <taxon>Nematoda</taxon>
        <taxon>Chromadorea</taxon>
        <taxon>Rhabditida</taxon>
        <taxon>Tylenchina</taxon>
        <taxon>Tylenchomorpha</taxon>
        <taxon>Sphaerularioidea</taxon>
        <taxon>Anguinidae</taxon>
        <taxon>Anguininae</taxon>
        <taxon>Ditylenchus</taxon>
    </lineage>
</organism>
<evidence type="ECO:0000256" key="1">
    <source>
        <dbReference type="ARBA" id="ARBA00004141"/>
    </source>
</evidence>
<comment type="subcellular location">
    <subcellularLocation>
        <location evidence="6">Cell membrane</location>
        <topology evidence="6">Multi-pass membrane protein</topology>
    </subcellularLocation>
    <subcellularLocation>
        <location evidence="1">Membrane</location>
        <topology evidence="1">Multi-pass membrane protein</topology>
    </subcellularLocation>
</comment>
<dbReference type="AlphaFoldDB" id="A0A915EWE2"/>
<feature type="transmembrane region" description="Helical" evidence="6">
    <location>
        <begin position="39"/>
        <end position="62"/>
    </location>
</feature>
<evidence type="ECO:0000256" key="5">
    <source>
        <dbReference type="ARBA" id="ARBA00023136"/>
    </source>
</evidence>
<comment type="similarity">
    <text evidence="2 6">Belongs to the CTL (choline transporter-like) family.</text>
</comment>
<keyword evidence="5 6" id="KW-0472">Membrane</keyword>
<feature type="transmembrane region" description="Helical" evidence="6">
    <location>
        <begin position="12"/>
        <end position="32"/>
    </location>
</feature>
<dbReference type="InterPro" id="IPR007603">
    <property type="entry name" value="Choline_transptr-like"/>
</dbReference>
<accession>A0A915EWE2</accession>
<reference evidence="8" key="1">
    <citation type="submission" date="2022-11" db="UniProtKB">
        <authorList>
            <consortium name="WormBaseParasite"/>
        </authorList>
    </citation>
    <scope>IDENTIFICATION</scope>
</reference>
<evidence type="ECO:0000256" key="6">
    <source>
        <dbReference type="RuleBase" id="RU368066"/>
    </source>
</evidence>
<evidence type="ECO:0000313" key="8">
    <source>
        <dbReference type="WBParaSite" id="jg9731"/>
    </source>
</evidence>
<evidence type="ECO:0000313" key="7">
    <source>
        <dbReference type="Proteomes" id="UP000887574"/>
    </source>
</evidence>
<keyword evidence="3 6" id="KW-0812">Transmembrane</keyword>
<dbReference type="PANTHER" id="PTHR12385">
    <property type="entry name" value="CHOLINE TRANSPORTER-LIKE (SLC FAMILY 44)"/>
    <property type="match status" value="1"/>
</dbReference>
<keyword evidence="4 6" id="KW-1133">Transmembrane helix</keyword>
<dbReference type="GO" id="GO:0005886">
    <property type="term" value="C:plasma membrane"/>
    <property type="evidence" value="ECO:0007669"/>
    <property type="project" value="UniProtKB-SubCell"/>
</dbReference>
<name>A0A915EWE2_9BILA</name>
<feature type="transmembrane region" description="Helical" evidence="6">
    <location>
        <begin position="201"/>
        <end position="220"/>
    </location>
</feature>
<feature type="transmembrane region" description="Helical" evidence="6">
    <location>
        <begin position="431"/>
        <end position="449"/>
    </location>
</feature>
<sequence>MFADAYSNLFVYLTVCVASIVISFAISFAVIWKNKKTVYVLYVLSLPLGIGISIALIFSSIYNYAKSFSLESAELGLEPNSERFLNGNRVDYTLLAVLAVIVTVFTLIAWTITWTIIKPRSHLVTELFLQIREPIKCILWLLPEAFLNFLLSASFLALWVWILVNLLSAVDRDISFLSIWKRASMTQESAIAVHRTKSPTWLRYALMFHVFAFFWINTFLADVQKFVVAYAATTWYFNTNESRSWSAVYLKAVLFFWRYHLGSLAIGSLLSMLFRVPSHICLFLNHRVKQSRNNVVVGAYRRLSFCLKDVERFMKSIHVNAYAVVATNGEDFLSASNTAANLWQDNLWYMLTTNTVAALLFALTKVHLQYLLGFLVVATFGPEVIKFQLQKFFEPINNYGKAIRENYLIQPQNRPCEVPVKDAIALIQKRFIPPILTWLTMLCWFWRLVSRTAAKNSIQRWPPKSFWTTSKIGDCQCSREGQGEVLELIQCWASAFRTNLNTSW</sequence>
<protein>
    <recommendedName>
        <fullName evidence="6">Choline transporter-like protein</fullName>
    </recommendedName>
</protein>
<evidence type="ECO:0000256" key="2">
    <source>
        <dbReference type="ARBA" id="ARBA00007168"/>
    </source>
</evidence>
<dbReference type="GO" id="GO:0022857">
    <property type="term" value="F:transmembrane transporter activity"/>
    <property type="evidence" value="ECO:0007669"/>
    <property type="project" value="UniProtKB-UniRule"/>
</dbReference>
<comment type="function">
    <text evidence="6">Choline transporter.</text>
</comment>
<evidence type="ECO:0000256" key="3">
    <source>
        <dbReference type="ARBA" id="ARBA00022692"/>
    </source>
</evidence>
<keyword evidence="7" id="KW-1185">Reference proteome</keyword>
<dbReference type="Proteomes" id="UP000887574">
    <property type="component" value="Unplaced"/>
</dbReference>
<proteinExistence type="inferred from homology"/>
<comment type="caution">
    <text evidence="6">Lacks conserved residue(s) required for the propagation of feature annotation.</text>
</comment>